<accession>A0A0F9H0X0</accession>
<sequence length="356" mass="38510">MSGLGTRSIMGCRLEATWGASIAPTNRLLMMSEGIEFNYDHVLHEYLHGSAGMLGMQKVFNQPGGTLELEMAYDRLDTTFVGSDLPLALAMGVATYVGGSGSNQYTFQDALAQFATFAWNKQDTSDPWELMGGMINSMTISGAAGESLKMSLDIMGHKLTIGSGATTTVANLDALNADLPPLILFNHLVFRVGNQANILAAGDSADISSFSITVNNNLSDSQQTTTDNSANFDINQPIQPVRNGKREVTLEITMPRYSAETLFDFATAETALQATLEATDPDSPNSEWDVIFPNMKIETPSANVGGPEAIEQTFTFRCFKQNAGQTYKPLFTDTSTEADSEVNFETDNERTVSPLV</sequence>
<organism evidence="1">
    <name type="scientific">marine sediment metagenome</name>
    <dbReference type="NCBI Taxonomy" id="412755"/>
    <lineage>
        <taxon>unclassified sequences</taxon>
        <taxon>metagenomes</taxon>
        <taxon>ecological metagenomes</taxon>
    </lineage>
</organism>
<comment type="caution">
    <text evidence="1">The sequence shown here is derived from an EMBL/GenBank/DDBJ whole genome shotgun (WGS) entry which is preliminary data.</text>
</comment>
<dbReference type="EMBL" id="LAZR01018391">
    <property type="protein sequence ID" value="KKL96591.1"/>
    <property type="molecule type" value="Genomic_DNA"/>
</dbReference>
<reference evidence="1" key="1">
    <citation type="journal article" date="2015" name="Nature">
        <title>Complex archaea that bridge the gap between prokaryotes and eukaryotes.</title>
        <authorList>
            <person name="Spang A."/>
            <person name="Saw J.H."/>
            <person name="Jorgensen S.L."/>
            <person name="Zaremba-Niedzwiedzka K."/>
            <person name="Martijn J."/>
            <person name="Lind A.E."/>
            <person name="van Eijk R."/>
            <person name="Schleper C."/>
            <person name="Guy L."/>
            <person name="Ettema T.J."/>
        </authorList>
    </citation>
    <scope>NUCLEOTIDE SEQUENCE</scope>
</reference>
<name>A0A0F9H0X0_9ZZZZ</name>
<dbReference type="AlphaFoldDB" id="A0A0F9H0X0"/>
<dbReference type="Pfam" id="PF18906">
    <property type="entry name" value="Phage_tube_2"/>
    <property type="match status" value="1"/>
</dbReference>
<gene>
    <name evidence="1" type="ORF">LCGC14_1842940</name>
</gene>
<evidence type="ECO:0000313" key="1">
    <source>
        <dbReference type="EMBL" id="KKL96591.1"/>
    </source>
</evidence>
<dbReference type="InterPro" id="IPR044000">
    <property type="entry name" value="Phage_tube_2"/>
</dbReference>
<proteinExistence type="predicted"/>
<protein>
    <submittedName>
        <fullName evidence="1">Uncharacterized protein</fullName>
    </submittedName>
</protein>